<dbReference type="STRING" id="681645.CpC231_1977"/>
<feature type="signal peptide" evidence="3">
    <location>
        <begin position="1"/>
        <end position="17"/>
    </location>
</feature>
<proteinExistence type="predicted"/>
<keyword evidence="5" id="KW-1185">Reference proteome</keyword>
<sequence length="374" mass="41272">MKNNRILSLTISALATASVFTTSSLVVTSPLVTAVASAQTHDAMPGNYIIKKAEDGDQHLAELNSLVSVAKVRHLYHAASGEQKFEDYRNATDEMRRAHEESENACYMAKARVALAILKVEGDADARALDLGRVGIDLEESEKALPVLKEMKDKYLKLALGTDSTDPDKGKISNTDKIATNGLDGLERVIKKLKEGEETYEFDAYSILDWNVQERFIERIKSAHHMGEAEDQLTVSKLSDPENIKKDDILKTAQENKEMLLKKHGGSDTLAPKPQEKPEKHKEEAEKPASEKPKADAEKPKAEPEKPKAEHENKAPEAKDEKKVESAETPKAPKTPQISWSPITWPSWLKVIVSLGGVGLLAGLVHILLPFLPH</sequence>
<dbReference type="EMBL" id="CP001829">
    <property type="protein sequence ID" value="ADL11428.1"/>
    <property type="molecule type" value="Genomic_DNA"/>
</dbReference>
<dbReference type="Proteomes" id="UP000000276">
    <property type="component" value="Chromosome"/>
</dbReference>
<gene>
    <name evidence="4" type="ORF">CPC231_10015</name>
</gene>
<reference evidence="4 5" key="2">
    <citation type="journal article" date="2011" name="PLoS ONE">
        <title>Evidence for reductive genome evolution and lateral acquisition of virulence functions in two Corynebacterium pseudotuberculosis strains.</title>
        <authorList>
            <person name="Ruiz J.C."/>
            <person name="D'Afonseca V."/>
            <person name="Silva A."/>
            <person name="Ali A."/>
            <person name="Pinto A.C."/>
            <person name="Santos A.R."/>
            <person name="Rocha A.A."/>
            <person name="Lopes D.O."/>
            <person name="Dorella F.A."/>
            <person name="Pacheco L.G."/>
            <person name="Costa M.P."/>
            <person name="Turk M.Z."/>
            <person name="Seyffert N."/>
            <person name="Moraes P.M."/>
            <person name="Soares S.C."/>
            <person name="Almeida S.S."/>
            <person name="Castro T.L."/>
            <person name="Abreu V.A."/>
            <person name="Trost E."/>
            <person name="Baumbach J."/>
            <person name="Tauch A."/>
            <person name="Schneider M.P."/>
            <person name="McCulloch J."/>
            <person name="Cerdeira L.T."/>
            <person name="Ramos R.T."/>
            <person name="Zerlotini A."/>
            <person name="Dominitini A."/>
            <person name="Resende D.M."/>
            <person name="Coser E.M."/>
            <person name="Oliveira L.M."/>
            <person name="Pedrosa A.L."/>
            <person name="Vieira C.U."/>
            <person name="Guimaraes C.T."/>
            <person name="Bartholomeu D.C."/>
            <person name="Oliveira D.M."/>
            <person name="Santos F.R."/>
            <person name="Rabelo E.M."/>
            <person name="Lobo F.P."/>
            <person name="Franco G.R."/>
            <person name="Costa A.F."/>
            <person name="Castro I.M."/>
            <person name="Dias S.R."/>
            <person name="Ferro J.A."/>
            <person name="Ortega J.M."/>
            <person name="Paiva L.V."/>
            <person name="Goulart L.R."/>
            <person name="Almeida J.F."/>
            <person name="Ferro M.I."/>
            <person name="Carneiro N.P."/>
            <person name="Falcao P.R."/>
            <person name="Grynberg P."/>
            <person name="Teixeira S.M."/>
            <person name="Brommonschenkel S."/>
            <person name="Oliveira S.C."/>
            <person name="Meyer R."/>
            <person name="Moore R.J."/>
            <person name="Miyoshi A."/>
            <person name="Oliveira G.C."/>
            <person name="Azevedo V."/>
        </authorList>
    </citation>
    <scope>NUCLEOTIDE SEQUENCE [LARGE SCALE GENOMIC DNA]</scope>
    <source>
        <strain evidence="4 5">C231</strain>
    </source>
</reference>
<dbReference type="OrthoDB" id="4427829at2"/>
<organism evidence="4 5">
    <name type="scientific">Corynebacterium pseudotuberculosis (strain C231)</name>
    <dbReference type="NCBI Taxonomy" id="681645"/>
    <lineage>
        <taxon>Bacteria</taxon>
        <taxon>Bacillati</taxon>
        <taxon>Actinomycetota</taxon>
        <taxon>Actinomycetes</taxon>
        <taxon>Mycobacteriales</taxon>
        <taxon>Corynebacteriaceae</taxon>
        <taxon>Corynebacterium</taxon>
    </lineage>
</organism>
<dbReference type="GeneID" id="93973687"/>
<evidence type="ECO:0000313" key="5">
    <source>
        <dbReference type="Proteomes" id="UP000000276"/>
    </source>
</evidence>
<dbReference type="AlphaFoldDB" id="D9QD02"/>
<dbReference type="KEGG" id="cpq:CPC231_10015"/>
<keyword evidence="2" id="KW-0472">Membrane</keyword>
<dbReference type="PATRIC" id="fig|681645.3.peg.2077"/>
<dbReference type="eggNOG" id="ENOG50321H0">
    <property type="taxonomic scope" value="Bacteria"/>
</dbReference>
<evidence type="ECO:0000313" key="4">
    <source>
        <dbReference type="EMBL" id="ADL11428.1"/>
    </source>
</evidence>
<evidence type="ECO:0008006" key="6">
    <source>
        <dbReference type="Google" id="ProtNLM"/>
    </source>
</evidence>
<feature type="transmembrane region" description="Helical" evidence="2">
    <location>
        <begin position="348"/>
        <end position="372"/>
    </location>
</feature>
<dbReference type="RefSeq" id="WP_013242841.1">
    <property type="nucleotide sequence ID" value="NC_017301.2"/>
</dbReference>
<reference evidence="4 5" key="1">
    <citation type="journal article" date="2011" name="J. Bacteriol.">
        <title>Complete genome sequence of Corynebacterium pseudotuberculosis I19, a strain isolated from a cow in Israel with bovine mastitis.</title>
        <authorList>
            <consortium name="Consortium: Rede Paraense de Genomica e Proteomica (RPGP)"/>
            <person name="Silva A."/>
            <person name="Schneider M.P."/>
            <person name="Cerdeira L."/>
            <person name="Barbosa M.S."/>
            <person name="Ramos R.T."/>
            <person name="Carneiro A.R."/>
            <person name="Santos R."/>
            <person name="Lima M."/>
            <person name="D'Afonseca V."/>
            <person name="Almeida S.S."/>
            <person name="Santos A.R."/>
            <person name="Soares S.C."/>
            <person name="Pinto A.C."/>
            <person name="Ali A."/>
            <person name="Dorella F.A."/>
            <person name="Rocha F."/>
            <person name="de Abreu V.A."/>
            <person name="Trost E."/>
            <person name="Tauch A."/>
            <person name="Shpigel N."/>
            <person name="Miyoshi A."/>
            <person name="Azevedo V."/>
        </authorList>
    </citation>
    <scope>NUCLEOTIDE SEQUENCE [LARGE SCALE GENOMIC DNA]</scope>
    <source>
        <strain evidence="4 5">C231</strain>
    </source>
</reference>
<dbReference type="HOGENOM" id="CLU_801042_0_0_11"/>
<feature type="compositionally biased region" description="Basic and acidic residues" evidence="1">
    <location>
        <begin position="274"/>
        <end position="328"/>
    </location>
</feature>
<accession>D9QD02</accession>
<evidence type="ECO:0000256" key="2">
    <source>
        <dbReference type="SAM" id="Phobius"/>
    </source>
</evidence>
<name>D9QD02_CORP2</name>
<protein>
    <recommendedName>
        <fullName evidence="6">Secreted protein</fullName>
    </recommendedName>
</protein>
<feature type="region of interest" description="Disordered" evidence="1">
    <location>
        <begin position="262"/>
        <end position="340"/>
    </location>
</feature>
<keyword evidence="2" id="KW-0812">Transmembrane</keyword>
<feature type="chain" id="PRO_5039065794" description="Secreted protein" evidence="3">
    <location>
        <begin position="18"/>
        <end position="374"/>
    </location>
</feature>
<evidence type="ECO:0000256" key="3">
    <source>
        <dbReference type="SAM" id="SignalP"/>
    </source>
</evidence>
<keyword evidence="2" id="KW-1133">Transmembrane helix</keyword>
<evidence type="ECO:0000256" key="1">
    <source>
        <dbReference type="SAM" id="MobiDB-lite"/>
    </source>
</evidence>
<keyword evidence="3" id="KW-0732">Signal</keyword>